<dbReference type="PANTHER" id="PTHR33645:SF11">
    <property type="entry name" value="AMINOPEPTIDASE (DUF3754)"/>
    <property type="match status" value="1"/>
</dbReference>
<dbReference type="InterPro" id="IPR022227">
    <property type="entry name" value="DUF3754"/>
</dbReference>
<dbReference type="EMBL" id="CAUYUE010000008">
    <property type="protein sequence ID" value="CAK0783499.1"/>
    <property type="molecule type" value="Genomic_DNA"/>
</dbReference>
<accession>A0AAV1IC11</accession>
<protein>
    <submittedName>
        <fullName evidence="3">Uncharacterized protein</fullName>
    </submittedName>
</protein>
<sequence>MANDSSASKGRIGLQSFKIPPERFISAPIEAILQDLQETLASQSDGSSKASGETFHKVARLIESTSQFDFLDARRRIRESFLTFASAASGRAVPDAHGNEPSAEELDEQEMTFLEDMYQLMQAAHFRLLSADDWKTAQAEQFTFNSPVEVNWEYMDTALMQRFWANHEEERASKADISDRVLVFHRGISTVKAQGTYISDKIDLLIEYLLVDPFQSLFRRAFKQDAKLHVALDLGEAGGDQGYTFGEGPAAAAGIKSGSKAAHPTKEIEMQGMHGDDESLHHNAAQTVVRRSLRSIMPDAAKVFENLFKPLEIQEPAFKNVVVLYRRKVPDKPQRKSEYEPIRKHNVALERRNINIKRFDEIPMADAEMVFPDKKIYLKPLLIIQLLIAIIGGIVATFAALLSGKFSGQVLLATLSVVGTRAMQVYTSAQFARARVVDAITMQLYEQTMDAQEGVVYFLLEEMAQQRIKENLLAYTLLLSRGAPLTQRQLDDACEAHLQQRFGEKLDFAVENSLPFLIHDGLVKETGDGGLEAVPLDAAYSKLAAKWEGYFERSHDDGEYEDSDASLPLPGQGTRRSLFRKLRRHSRPQVDQGKSVGSGPSHPAATTVDKRAGIITVGDQSEPKGAESTDAEQGSVGSRRSRLKEGLSNLIGKGSSKEQ</sequence>
<organism evidence="3 4">
    <name type="scientific">Coccomyxa viridis</name>
    <dbReference type="NCBI Taxonomy" id="1274662"/>
    <lineage>
        <taxon>Eukaryota</taxon>
        <taxon>Viridiplantae</taxon>
        <taxon>Chlorophyta</taxon>
        <taxon>core chlorophytes</taxon>
        <taxon>Trebouxiophyceae</taxon>
        <taxon>Trebouxiophyceae incertae sedis</taxon>
        <taxon>Coccomyxaceae</taxon>
        <taxon>Coccomyxa</taxon>
    </lineage>
</organism>
<dbReference type="Proteomes" id="UP001314263">
    <property type="component" value="Unassembled WGS sequence"/>
</dbReference>
<keyword evidence="2" id="KW-0472">Membrane</keyword>
<keyword evidence="4" id="KW-1185">Reference proteome</keyword>
<evidence type="ECO:0000256" key="2">
    <source>
        <dbReference type="SAM" id="Phobius"/>
    </source>
</evidence>
<gene>
    <name evidence="3" type="ORF">CVIRNUC_006698</name>
</gene>
<reference evidence="3 4" key="1">
    <citation type="submission" date="2023-10" db="EMBL/GenBank/DDBJ databases">
        <authorList>
            <person name="Maclean D."/>
            <person name="Macfadyen A."/>
        </authorList>
    </citation>
    <scope>NUCLEOTIDE SEQUENCE [LARGE SCALE GENOMIC DNA]</scope>
</reference>
<dbReference type="AlphaFoldDB" id="A0AAV1IC11"/>
<comment type="caution">
    <text evidence="3">The sequence shown here is derived from an EMBL/GenBank/DDBJ whole genome shotgun (WGS) entry which is preliminary data.</text>
</comment>
<feature type="region of interest" description="Disordered" evidence="1">
    <location>
        <begin position="581"/>
        <end position="659"/>
    </location>
</feature>
<dbReference type="Pfam" id="PF12576">
    <property type="entry name" value="DUF3754"/>
    <property type="match status" value="1"/>
</dbReference>
<feature type="transmembrane region" description="Helical" evidence="2">
    <location>
        <begin position="381"/>
        <end position="402"/>
    </location>
</feature>
<proteinExistence type="predicted"/>
<keyword evidence="2" id="KW-1133">Transmembrane helix</keyword>
<evidence type="ECO:0000313" key="3">
    <source>
        <dbReference type="EMBL" id="CAK0783499.1"/>
    </source>
</evidence>
<evidence type="ECO:0000256" key="1">
    <source>
        <dbReference type="SAM" id="MobiDB-lite"/>
    </source>
</evidence>
<keyword evidence="2" id="KW-0812">Transmembrane</keyword>
<dbReference type="PANTHER" id="PTHR33645">
    <property type="entry name" value="AMINOPEPTIDASE (DUF3754)"/>
    <property type="match status" value="1"/>
</dbReference>
<name>A0AAV1IC11_9CHLO</name>
<evidence type="ECO:0000313" key="4">
    <source>
        <dbReference type="Proteomes" id="UP001314263"/>
    </source>
</evidence>